<dbReference type="Gene3D" id="3.40.630.30">
    <property type="match status" value="1"/>
</dbReference>
<dbReference type="InterPro" id="IPR000182">
    <property type="entry name" value="GNAT_dom"/>
</dbReference>
<dbReference type="GO" id="GO:0008080">
    <property type="term" value="F:N-acetyltransferase activity"/>
    <property type="evidence" value="ECO:0007669"/>
    <property type="project" value="InterPro"/>
</dbReference>
<evidence type="ECO:0000313" key="3">
    <source>
        <dbReference type="WBParaSite" id="MhA1_Contig389.frz3.gene4"/>
    </source>
</evidence>
<dbReference type="Pfam" id="PF00583">
    <property type="entry name" value="Acetyltransf_1"/>
    <property type="match status" value="1"/>
</dbReference>
<feature type="domain" description="N-acetyltransferase" evidence="1">
    <location>
        <begin position="1"/>
        <end position="126"/>
    </location>
</feature>
<dbReference type="PANTHER" id="PTHR13538">
    <property type="entry name" value="N-ACETYLTRANSFERASE 6"/>
    <property type="match status" value="1"/>
</dbReference>
<sequence length="176" mass="20056">MQLVPLIDVPEFIEECIELLNEPPLSVILLEKENKLIGHARLCPLPQNEDGCWIESVIIWKSLRGKGFGKILMKGIELCSKEFGFKKIFLSTTDKANFYIKCGYSQCPPIVNFGSNSKLFERNGLNRLFNKENKLKENKNVPLEKSLIISIPPPPPPPPLLNFNNSQKIYFTKIII</sequence>
<dbReference type="InterPro" id="IPR016181">
    <property type="entry name" value="Acyl_CoA_acyltransferase"/>
</dbReference>
<dbReference type="PANTHER" id="PTHR13538:SF4">
    <property type="entry name" value="N-ALPHA-ACETYLTRANSFERASE 80"/>
    <property type="match status" value="1"/>
</dbReference>
<keyword evidence="2" id="KW-1185">Reference proteome</keyword>
<name>A0A1I8BPN3_MELHA</name>
<proteinExistence type="predicted"/>
<dbReference type="WBParaSite" id="MhA1_Contig389.frz3.gene4">
    <property type="protein sequence ID" value="MhA1_Contig389.frz3.gene4"/>
    <property type="gene ID" value="MhA1_Contig389.frz3.gene4"/>
</dbReference>
<dbReference type="InterPro" id="IPR039840">
    <property type="entry name" value="NAA80"/>
</dbReference>
<accession>A0A1I8BPN3</accession>
<dbReference type="GO" id="GO:1905502">
    <property type="term" value="F:acetyl-CoA binding"/>
    <property type="evidence" value="ECO:0007669"/>
    <property type="project" value="TreeGrafter"/>
</dbReference>
<organism evidence="2 3">
    <name type="scientific">Meloidogyne hapla</name>
    <name type="common">Root-knot nematode worm</name>
    <dbReference type="NCBI Taxonomy" id="6305"/>
    <lineage>
        <taxon>Eukaryota</taxon>
        <taxon>Metazoa</taxon>
        <taxon>Ecdysozoa</taxon>
        <taxon>Nematoda</taxon>
        <taxon>Chromadorea</taxon>
        <taxon>Rhabditida</taxon>
        <taxon>Tylenchina</taxon>
        <taxon>Tylenchomorpha</taxon>
        <taxon>Tylenchoidea</taxon>
        <taxon>Meloidogynidae</taxon>
        <taxon>Meloidogyninae</taxon>
        <taxon>Meloidogyne</taxon>
    </lineage>
</organism>
<dbReference type="Proteomes" id="UP000095281">
    <property type="component" value="Unplaced"/>
</dbReference>
<dbReference type="GO" id="GO:0005737">
    <property type="term" value="C:cytoplasm"/>
    <property type="evidence" value="ECO:0007669"/>
    <property type="project" value="TreeGrafter"/>
</dbReference>
<evidence type="ECO:0000259" key="1">
    <source>
        <dbReference type="PROSITE" id="PS51186"/>
    </source>
</evidence>
<protein>
    <submittedName>
        <fullName evidence="3">N-acetyltransferase domain-containing protein</fullName>
    </submittedName>
</protein>
<dbReference type="SUPFAM" id="SSF55729">
    <property type="entry name" value="Acyl-CoA N-acyltransferases (Nat)"/>
    <property type="match status" value="1"/>
</dbReference>
<dbReference type="PROSITE" id="PS51186">
    <property type="entry name" value="GNAT"/>
    <property type="match status" value="1"/>
</dbReference>
<evidence type="ECO:0000313" key="2">
    <source>
        <dbReference type="Proteomes" id="UP000095281"/>
    </source>
</evidence>
<dbReference type="OMA" id="MLETCDC"/>
<reference evidence="3" key="1">
    <citation type="submission" date="2016-11" db="UniProtKB">
        <authorList>
            <consortium name="WormBaseParasite"/>
        </authorList>
    </citation>
    <scope>IDENTIFICATION</scope>
</reference>
<dbReference type="AlphaFoldDB" id="A0A1I8BPN3"/>
<dbReference type="CDD" id="cd04301">
    <property type="entry name" value="NAT_SF"/>
    <property type="match status" value="1"/>
</dbReference>